<dbReference type="InterPro" id="IPR027417">
    <property type="entry name" value="P-loop_NTPase"/>
</dbReference>
<dbReference type="SUPFAM" id="SSF52540">
    <property type="entry name" value="P-loop containing nucleoside triphosphate hydrolases"/>
    <property type="match status" value="1"/>
</dbReference>
<dbReference type="STRING" id="927083.DB32_008450"/>
<comment type="catalytic activity">
    <reaction evidence="8">
        <text>ATP + H2O + cellular proteinSide 1 = ADP + phosphate + cellular proteinSide 2.</text>
        <dbReference type="EC" id="7.4.2.8"/>
    </reaction>
</comment>
<keyword evidence="2" id="KW-0813">Transport</keyword>
<evidence type="ECO:0000256" key="7">
    <source>
        <dbReference type="ARBA" id="ARBA00022967"/>
    </source>
</evidence>
<keyword evidence="5" id="KW-0067">ATP-binding</keyword>
<keyword evidence="4" id="KW-0547">Nucleotide-binding</keyword>
<dbReference type="GO" id="GO:0016887">
    <property type="term" value="F:ATP hydrolysis activity"/>
    <property type="evidence" value="ECO:0007669"/>
    <property type="project" value="InterPro"/>
</dbReference>
<dbReference type="AlphaFoldDB" id="A0A0F6YPB0"/>
<evidence type="ECO:0000256" key="2">
    <source>
        <dbReference type="ARBA" id="ARBA00022448"/>
    </source>
</evidence>
<evidence type="ECO:0000256" key="5">
    <source>
        <dbReference type="ARBA" id="ARBA00022840"/>
    </source>
</evidence>
<dbReference type="PROSITE" id="PS50206">
    <property type="entry name" value="RHODANESE_3"/>
    <property type="match status" value="1"/>
</dbReference>
<dbReference type="InterPro" id="IPR003593">
    <property type="entry name" value="AAA+_ATPase"/>
</dbReference>
<dbReference type="CDD" id="cd01136">
    <property type="entry name" value="ATPase_flagellum-secretory_path_III"/>
    <property type="match status" value="1"/>
</dbReference>
<dbReference type="GO" id="GO:0005737">
    <property type="term" value="C:cytoplasm"/>
    <property type="evidence" value="ECO:0007669"/>
    <property type="project" value="UniProtKB-SubCell"/>
</dbReference>
<evidence type="ECO:0000259" key="9">
    <source>
        <dbReference type="PROSITE" id="PS50206"/>
    </source>
</evidence>
<dbReference type="GO" id="GO:0030254">
    <property type="term" value="P:protein secretion by the type III secretion system"/>
    <property type="evidence" value="ECO:0007669"/>
    <property type="project" value="InterPro"/>
</dbReference>
<sequence>MTFDLARSLAALRRADTVRVTGSVRELVGLSIRAAVPGVRLGEIVEIERRAHPPLLAEVVGFHLDDATLMPLGSAEGVGADDPVRPTGRPLSVRVSEQVLGRVLGGLGEPIDGGPAIDGDEWDVMRPPPNPIARPRITRPLALGVRAIDALTTVGEGQRIGLFAGSGVGKSTLLGQIARQADADVFVVCLVGERGREVREFLEDALGDDGRARGVVVCATSDTPSLVRMRSAWVATAIAEWFRERGKRVLLMMDSLTRFARAGREVGLAAGEPPARRGYPPSTFAMLPQLLERSGTSEHGSITAFYTVLVEGGDMEEPIADEVRGILDGHVVLDRALGARGRWPAIDPLVSLSRVMDAITTPAHRDAAARLRAHLALYESKRDLVMLGAYKRDSDPRLDAALSRVDAIEAFLRQGKHERSTLDDAVAELARIV</sequence>
<dbReference type="InterPro" id="IPR000194">
    <property type="entry name" value="ATPase_F1/V1/A1_a/bsu_nucl-bd"/>
</dbReference>
<evidence type="ECO:0000256" key="1">
    <source>
        <dbReference type="ARBA" id="ARBA00004496"/>
    </source>
</evidence>
<keyword evidence="3" id="KW-0963">Cytoplasm</keyword>
<dbReference type="InterPro" id="IPR005714">
    <property type="entry name" value="ATPase_T3SS_FliI/YscN"/>
</dbReference>
<dbReference type="PANTHER" id="PTHR15184:SF9">
    <property type="entry name" value="SPI-1 TYPE 3 SECRETION SYSTEM ATPASE"/>
    <property type="match status" value="1"/>
</dbReference>
<comment type="subcellular location">
    <subcellularLocation>
        <location evidence="1">Cytoplasm</location>
    </subcellularLocation>
</comment>
<dbReference type="InterPro" id="IPR040627">
    <property type="entry name" value="T3SS_ATPase_C"/>
</dbReference>
<dbReference type="PROSITE" id="PS00152">
    <property type="entry name" value="ATPASE_ALPHA_BETA"/>
    <property type="match status" value="1"/>
</dbReference>
<evidence type="ECO:0000256" key="4">
    <source>
        <dbReference type="ARBA" id="ARBA00022741"/>
    </source>
</evidence>
<keyword evidence="11" id="KW-1185">Reference proteome</keyword>
<name>A0A0F6YPB0_9BACT</name>
<evidence type="ECO:0000256" key="6">
    <source>
        <dbReference type="ARBA" id="ARBA00022927"/>
    </source>
</evidence>
<keyword evidence="6" id="KW-0653">Protein transport</keyword>
<dbReference type="KEGG" id="samy:DB32_008450"/>
<dbReference type="FunFam" id="3.40.50.12240:FF:000002">
    <property type="entry name" value="Flagellum-specific ATP synthase FliI"/>
    <property type="match status" value="1"/>
</dbReference>
<organism evidence="10 11">
    <name type="scientific">Sandaracinus amylolyticus</name>
    <dbReference type="NCBI Taxonomy" id="927083"/>
    <lineage>
        <taxon>Bacteria</taxon>
        <taxon>Pseudomonadati</taxon>
        <taxon>Myxococcota</taxon>
        <taxon>Polyangia</taxon>
        <taxon>Polyangiales</taxon>
        <taxon>Sandaracinaceae</taxon>
        <taxon>Sandaracinus</taxon>
    </lineage>
</organism>
<evidence type="ECO:0000256" key="8">
    <source>
        <dbReference type="ARBA" id="ARBA00034006"/>
    </source>
</evidence>
<dbReference type="GO" id="GO:0005524">
    <property type="term" value="F:ATP binding"/>
    <property type="evidence" value="ECO:0007669"/>
    <property type="project" value="UniProtKB-KW"/>
</dbReference>
<dbReference type="Pfam" id="PF02874">
    <property type="entry name" value="ATP-synt_ab_N"/>
    <property type="match status" value="1"/>
</dbReference>
<proteinExistence type="predicted"/>
<dbReference type="InterPro" id="IPR001763">
    <property type="entry name" value="Rhodanese-like_dom"/>
</dbReference>
<dbReference type="NCBIfam" id="TIGR01026">
    <property type="entry name" value="fliI_yscN"/>
    <property type="match status" value="1"/>
</dbReference>
<keyword evidence="7" id="KW-1278">Translocase</keyword>
<dbReference type="EMBL" id="CP011125">
    <property type="protein sequence ID" value="AKF11301.1"/>
    <property type="molecule type" value="Genomic_DNA"/>
</dbReference>
<accession>A0A0F6YPB0</accession>
<feature type="domain" description="Rhodanese" evidence="9">
    <location>
        <begin position="196"/>
        <end position="268"/>
    </location>
</feature>
<dbReference type="GO" id="GO:0030257">
    <property type="term" value="C:type III protein secretion system complex"/>
    <property type="evidence" value="ECO:0007669"/>
    <property type="project" value="InterPro"/>
</dbReference>
<dbReference type="InterPro" id="IPR004100">
    <property type="entry name" value="ATPase_F1/V1/A1_a/bsu_N"/>
</dbReference>
<dbReference type="RefSeq" id="WP_053238180.1">
    <property type="nucleotide sequence ID" value="NZ_CP011125.1"/>
</dbReference>
<dbReference type="InterPro" id="IPR050053">
    <property type="entry name" value="ATPase_alpha/beta_chains"/>
</dbReference>
<evidence type="ECO:0000256" key="3">
    <source>
        <dbReference type="ARBA" id="ARBA00022490"/>
    </source>
</evidence>
<dbReference type="PANTHER" id="PTHR15184">
    <property type="entry name" value="ATP SYNTHASE"/>
    <property type="match status" value="1"/>
</dbReference>
<dbReference type="InterPro" id="IPR020003">
    <property type="entry name" value="ATPase_a/bsu_AS"/>
</dbReference>
<protein>
    <submittedName>
        <fullName evidence="10">Flagellum-specific ATP synthase FliI</fullName>
    </submittedName>
</protein>
<evidence type="ECO:0000313" key="10">
    <source>
        <dbReference type="EMBL" id="AKF11301.1"/>
    </source>
</evidence>
<dbReference type="Proteomes" id="UP000034883">
    <property type="component" value="Chromosome"/>
</dbReference>
<evidence type="ECO:0000313" key="11">
    <source>
        <dbReference type="Proteomes" id="UP000034883"/>
    </source>
</evidence>
<reference evidence="10 11" key="1">
    <citation type="submission" date="2015-03" db="EMBL/GenBank/DDBJ databases">
        <title>Genome assembly of Sandaracinus amylolyticus DSM 53668.</title>
        <authorList>
            <person name="Sharma G."/>
            <person name="Subramanian S."/>
        </authorList>
    </citation>
    <scope>NUCLEOTIDE SEQUENCE [LARGE SCALE GENOMIC DNA]</scope>
    <source>
        <strain evidence="10 11">DSM 53668</strain>
    </source>
</reference>
<dbReference type="SMART" id="SM00382">
    <property type="entry name" value="AAA"/>
    <property type="match status" value="1"/>
</dbReference>
<dbReference type="Pfam" id="PF18269">
    <property type="entry name" value="T3SS_ATPase_C"/>
    <property type="match status" value="1"/>
</dbReference>
<dbReference type="GO" id="GO:0008564">
    <property type="term" value="F:protein-exporting ATPase activity"/>
    <property type="evidence" value="ECO:0007669"/>
    <property type="project" value="UniProtKB-EC"/>
</dbReference>
<gene>
    <name evidence="10" type="ORF">DB32_008450</name>
</gene>
<dbReference type="GO" id="GO:0046933">
    <property type="term" value="F:proton-transporting ATP synthase activity, rotational mechanism"/>
    <property type="evidence" value="ECO:0007669"/>
    <property type="project" value="TreeGrafter"/>
</dbReference>
<dbReference type="Gene3D" id="3.40.50.12240">
    <property type="match status" value="1"/>
</dbReference>
<dbReference type="OrthoDB" id="9801639at2"/>
<dbReference type="Pfam" id="PF00006">
    <property type="entry name" value="ATP-synt_ab"/>
    <property type="match status" value="1"/>
</dbReference>